<keyword evidence="8 10" id="KW-0030">Aminoacyl-tRNA synthetase</keyword>
<keyword evidence="7 10" id="KW-0648">Protein biosynthesis</keyword>
<keyword evidence="2 10" id="KW-0963">Cytoplasm</keyword>
<dbReference type="Gene3D" id="3.40.50.620">
    <property type="entry name" value="HUPs"/>
    <property type="match status" value="1"/>
</dbReference>
<dbReference type="GO" id="GO:0004831">
    <property type="term" value="F:tyrosine-tRNA ligase activity"/>
    <property type="evidence" value="ECO:0007669"/>
    <property type="project" value="UniProtKB-UniRule"/>
</dbReference>
<evidence type="ECO:0000256" key="6">
    <source>
        <dbReference type="ARBA" id="ARBA00022884"/>
    </source>
</evidence>
<keyword evidence="5 10" id="KW-0067">ATP-binding</keyword>
<evidence type="ECO:0000256" key="3">
    <source>
        <dbReference type="ARBA" id="ARBA00022598"/>
    </source>
</evidence>
<feature type="short sequence motif" description="'HIGH' region" evidence="10">
    <location>
        <begin position="44"/>
        <end position="53"/>
    </location>
</feature>
<dbReference type="InterPro" id="IPR036986">
    <property type="entry name" value="S4_RNA-bd_sf"/>
</dbReference>
<dbReference type="InterPro" id="IPR002305">
    <property type="entry name" value="aa-tRNA-synth_Ic"/>
</dbReference>
<dbReference type="GO" id="GO:0005829">
    <property type="term" value="C:cytosol"/>
    <property type="evidence" value="ECO:0007669"/>
    <property type="project" value="TreeGrafter"/>
</dbReference>
<dbReference type="PRINTS" id="PR01040">
    <property type="entry name" value="TRNASYNTHTYR"/>
</dbReference>
<sequence length="401" mass="46403">MSFLDPEKQIEIIKRNVVDFVSEKELLEKLKEKRPLRIKLGVDPSRPDLHLGHAVVLRKLKEFQDLGHHIILIIGDFTARIGDPSGRNSTRPILSEAEVKQNAHTYAEQAFKILDKEKTEIRFNDEWLGNMKFADVINLSAKYTVARMLERDDFSKRLKEGIPISVSEFLYPLAQAYDSVAIEADVELGGTDQLFNLLVGRKIQEEYGQKPQIVITMPIIEGTDGNLKMSKSYGNYIAFNDEPNEMYGKIMSIPDTLIIKYMRLLTDIPENEITDYEKMIKDGKINPRDVKMKLAREIVSFFYNEEEALKAEENFVKVFRKKELPENIPEVELSPGEYNIVDLIDRINIFSSRSEIKRTIVQGGVYFDNNRINNFKDNVIIDNEHILRIGKRRFFKIKVKS</sequence>
<comment type="subunit">
    <text evidence="1 10">Homodimer.</text>
</comment>
<dbReference type="NCBIfam" id="TIGR00234">
    <property type="entry name" value="tyrS"/>
    <property type="match status" value="1"/>
</dbReference>
<keyword evidence="4 10" id="KW-0547">Nucleotide-binding</keyword>
<dbReference type="InterPro" id="IPR024108">
    <property type="entry name" value="Tyr-tRNA-ligase_bac_2"/>
</dbReference>
<evidence type="ECO:0000256" key="10">
    <source>
        <dbReference type="HAMAP-Rule" id="MF_02007"/>
    </source>
</evidence>
<dbReference type="InterPro" id="IPR002307">
    <property type="entry name" value="Tyr-tRNA-ligase"/>
</dbReference>
<dbReference type="GO" id="GO:0003723">
    <property type="term" value="F:RNA binding"/>
    <property type="evidence" value="ECO:0007669"/>
    <property type="project" value="UniProtKB-KW"/>
</dbReference>
<evidence type="ECO:0000313" key="12">
    <source>
        <dbReference type="EMBL" id="SHH31269.1"/>
    </source>
</evidence>
<name>A0A1M5RYJ1_9BACT</name>
<dbReference type="SUPFAM" id="SSF52374">
    <property type="entry name" value="Nucleotidylyl transferase"/>
    <property type="match status" value="1"/>
</dbReference>
<comment type="similarity">
    <text evidence="10">Belongs to the class-I aminoacyl-tRNA synthetase family. TyrS type 2 subfamily.</text>
</comment>
<dbReference type="HAMAP" id="MF_02007">
    <property type="entry name" value="Tyr_tRNA_synth_type2"/>
    <property type="match status" value="1"/>
</dbReference>
<evidence type="ECO:0000256" key="4">
    <source>
        <dbReference type="ARBA" id="ARBA00022741"/>
    </source>
</evidence>
<dbReference type="FunFam" id="3.40.50.620:FF:000061">
    <property type="entry name" value="Tyrosine--tRNA ligase"/>
    <property type="match status" value="1"/>
</dbReference>
<organism evidence="12 13">
    <name type="scientific">Thermosipho atlanticus DSM 15807</name>
    <dbReference type="NCBI Taxonomy" id="1123380"/>
    <lineage>
        <taxon>Bacteria</taxon>
        <taxon>Thermotogati</taxon>
        <taxon>Thermotogota</taxon>
        <taxon>Thermotogae</taxon>
        <taxon>Thermotogales</taxon>
        <taxon>Fervidobacteriaceae</taxon>
        <taxon>Thermosipho</taxon>
    </lineage>
</organism>
<dbReference type="GO" id="GO:0006437">
    <property type="term" value="P:tyrosyl-tRNA aminoacylation"/>
    <property type="evidence" value="ECO:0007669"/>
    <property type="project" value="UniProtKB-UniRule"/>
</dbReference>
<dbReference type="Gene3D" id="3.10.290.10">
    <property type="entry name" value="RNA-binding S4 domain"/>
    <property type="match status" value="1"/>
</dbReference>
<comment type="subcellular location">
    <subcellularLocation>
        <location evidence="10">Cytoplasm</location>
    </subcellularLocation>
</comment>
<dbReference type="EMBL" id="FQXN01000002">
    <property type="protein sequence ID" value="SHH31269.1"/>
    <property type="molecule type" value="Genomic_DNA"/>
</dbReference>
<evidence type="ECO:0000256" key="11">
    <source>
        <dbReference type="PROSITE-ProRule" id="PRU00182"/>
    </source>
</evidence>
<dbReference type="PANTHER" id="PTHR11766:SF1">
    <property type="entry name" value="TYROSINE--TRNA LIGASE"/>
    <property type="match status" value="1"/>
</dbReference>
<dbReference type="PANTHER" id="PTHR11766">
    <property type="entry name" value="TYROSYL-TRNA SYNTHETASE"/>
    <property type="match status" value="1"/>
</dbReference>
<dbReference type="EC" id="6.1.1.1" evidence="10"/>
<dbReference type="InterPro" id="IPR014729">
    <property type="entry name" value="Rossmann-like_a/b/a_fold"/>
</dbReference>
<dbReference type="STRING" id="1123380.SAMN02745199_0697"/>
<dbReference type="InterPro" id="IPR024088">
    <property type="entry name" value="Tyr-tRNA-ligase_bac-type"/>
</dbReference>
<comment type="function">
    <text evidence="10">Catalyzes the attachment of tyrosine to tRNA(Tyr) in a two-step reaction: tyrosine is first activated by ATP to form Tyr-AMP and then transferred to the acceptor end of tRNA(Tyr).</text>
</comment>
<gene>
    <name evidence="10" type="primary">tyrS</name>
    <name evidence="12" type="ORF">SAMN02745199_0697</name>
</gene>
<proteinExistence type="inferred from homology"/>
<keyword evidence="3 10" id="KW-0436">Ligase</keyword>
<dbReference type="OrthoDB" id="9804243at2"/>
<evidence type="ECO:0000256" key="5">
    <source>
        <dbReference type="ARBA" id="ARBA00022840"/>
    </source>
</evidence>
<dbReference type="GO" id="GO:0005524">
    <property type="term" value="F:ATP binding"/>
    <property type="evidence" value="ECO:0007669"/>
    <property type="project" value="UniProtKB-UniRule"/>
</dbReference>
<feature type="binding site" evidence="10">
    <location>
        <position position="231"/>
    </location>
    <ligand>
        <name>ATP</name>
        <dbReference type="ChEBI" id="CHEBI:30616"/>
    </ligand>
</feature>
<evidence type="ECO:0000256" key="2">
    <source>
        <dbReference type="ARBA" id="ARBA00022490"/>
    </source>
</evidence>
<evidence type="ECO:0000256" key="9">
    <source>
        <dbReference type="ARBA" id="ARBA00048248"/>
    </source>
</evidence>
<evidence type="ECO:0000256" key="1">
    <source>
        <dbReference type="ARBA" id="ARBA00011738"/>
    </source>
</evidence>
<dbReference type="AlphaFoldDB" id="A0A1M5RYJ1"/>
<dbReference type="RefSeq" id="WP_073072235.1">
    <property type="nucleotide sequence ID" value="NZ_FQXN01000002.1"/>
</dbReference>
<dbReference type="Proteomes" id="UP000242592">
    <property type="component" value="Unassembled WGS sequence"/>
</dbReference>
<evidence type="ECO:0000256" key="8">
    <source>
        <dbReference type="ARBA" id="ARBA00023146"/>
    </source>
</evidence>
<dbReference type="SUPFAM" id="SSF55174">
    <property type="entry name" value="Alpha-L RNA-binding motif"/>
    <property type="match status" value="1"/>
</dbReference>
<protein>
    <recommendedName>
        <fullName evidence="10">Tyrosine--tRNA ligase</fullName>
        <ecNumber evidence="10">6.1.1.1</ecNumber>
    </recommendedName>
    <alternativeName>
        <fullName evidence="10">Tyrosyl-tRNA synthetase</fullName>
        <shortName evidence="10">TyrRS</shortName>
    </alternativeName>
</protein>
<dbReference type="Gene3D" id="1.10.240.10">
    <property type="entry name" value="Tyrosyl-Transfer RNA Synthetase"/>
    <property type="match status" value="1"/>
</dbReference>
<reference evidence="13" key="1">
    <citation type="submission" date="2016-11" db="EMBL/GenBank/DDBJ databases">
        <authorList>
            <person name="Varghese N."/>
            <person name="Submissions S."/>
        </authorList>
    </citation>
    <scope>NUCLEOTIDE SEQUENCE [LARGE SCALE GENOMIC DNA]</scope>
    <source>
        <strain evidence="13">DSM 15807</strain>
    </source>
</reference>
<comment type="catalytic activity">
    <reaction evidence="9 10">
        <text>tRNA(Tyr) + L-tyrosine + ATP = L-tyrosyl-tRNA(Tyr) + AMP + diphosphate + H(+)</text>
        <dbReference type="Rhea" id="RHEA:10220"/>
        <dbReference type="Rhea" id="RHEA-COMP:9706"/>
        <dbReference type="Rhea" id="RHEA-COMP:9707"/>
        <dbReference type="ChEBI" id="CHEBI:15378"/>
        <dbReference type="ChEBI" id="CHEBI:30616"/>
        <dbReference type="ChEBI" id="CHEBI:33019"/>
        <dbReference type="ChEBI" id="CHEBI:58315"/>
        <dbReference type="ChEBI" id="CHEBI:78442"/>
        <dbReference type="ChEBI" id="CHEBI:78536"/>
        <dbReference type="ChEBI" id="CHEBI:456215"/>
        <dbReference type="EC" id="6.1.1.1"/>
    </reaction>
</comment>
<feature type="short sequence motif" description="'KMSKS' region" evidence="10">
    <location>
        <begin position="228"/>
        <end position="232"/>
    </location>
</feature>
<accession>A0A1M5RYJ1</accession>
<dbReference type="PROSITE" id="PS50889">
    <property type="entry name" value="S4"/>
    <property type="match status" value="1"/>
</dbReference>
<evidence type="ECO:0000313" key="13">
    <source>
        <dbReference type="Proteomes" id="UP000242592"/>
    </source>
</evidence>
<keyword evidence="13" id="KW-1185">Reference proteome</keyword>
<dbReference type="CDD" id="cd00805">
    <property type="entry name" value="TyrRS_core"/>
    <property type="match status" value="1"/>
</dbReference>
<keyword evidence="6 11" id="KW-0694">RNA-binding</keyword>
<dbReference type="FunFam" id="1.10.240.10:FF:000006">
    <property type="entry name" value="Tyrosine--tRNA ligase"/>
    <property type="match status" value="1"/>
</dbReference>
<evidence type="ECO:0000256" key="7">
    <source>
        <dbReference type="ARBA" id="ARBA00022917"/>
    </source>
</evidence>
<dbReference type="Pfam" id="PF00579">
    <property type="entry name" value="tRNA-synt_1b"/>
    <property type="match status" value="1"/>
</dbReference>